<feature type="binding site" evidence="5">
    <location>
        <position position="560"/>
    </location>
    <ligand>
        <name>CoA</name>
        <dbReference type="ChEBI" id="CHEBI:57287"/>
    </ligand>
</feature>
<feature type="domain" description="Choline/carnitine acyltransferase" evidence="7">
    <location>
        <begin position="42"/>
        <end position="612"/>
    </location>
</feature>
<dbReference type="Pfam" id="PF00755">
    <property type="entry name" value="Carn_acyltransf"/>
    <property type="match status" value="1"/>
</dbReference>
<evidence type="ECO:0000256" key="4">
    <source>
        <dbReference type="PIRSR" id="PIRSR600542-1"/>
    </source>
</evidence>
<accession>A0A7I8VBU1</accession>
<dbReference type="PROSITE" id="PS00440">
    <property type="entry name" value="ACYLTRANSF_C_2"/>
    <property type="match status" value="1"/>
</dbReference>
<dbReference type="FunFam" id="3.30.559.70:FF:000002">
    <property type="entry name" value="Carnitine O-acetyltransferase"/>
    <property type="match status" value="1"/>
</dbReference>
<name>A0A7I8VBU1_9ANNE</name>
<feature type="binding site" evidence="5">
    <location>
        <position position="468"/>
    </location>
    <ligand>
        <name>(R)-carnitine</name>
        <dbReference type="ChEBI" id="CHEBI:16347"/>
    </ligand>
</feature>
<organism evidence="8 9">
    <name type="scientific">Dimorphilus gyrociliatus</name>
    <dbReference type="NCBI Taxonomy" id="2664684"/>
    <lineage>
        <taxon>Eukaryota</taxon>
        <taxon>Metazoa</taxon>
        <taxon>Spiralia</taxon>
        <taxon>Lophotrochozoa</taxon>
        <taxon>Annelida</taxon>
        <taxon>Polychaeta</taxon>
        <taxon>Polychaeta incertae sedis</taxon>
        <taxon>Dinophilidae</taxon>
        <taxon>Dimorphilus</taxon>
    </lineage>
</organism>
<feature type="binding site" evidence="5">
    <location>
        <begin position="426"/>
        <end position="433"/>
    </location>
    <ligand>
        <name>CoA</name>
        <dbReference type="ChEBI" id="CHEBI:57287"/>
    </ligand>
</feature>
<dbReference type="Gene3D" id="3.30.559.70">
    <property type="entry name" value="Choline/Carnitine o-acyltransferase, domain 2"/>
    <property type="match status" value="1"/>
</dbReference>
<dbReference type="OrthoDB" id="240216at2759"/>
<evidence type="ECO:0000256" key="1">
    <source>
        <dbReference type="ARBA" id="ARBA00005232"/>
    </source>
</evidence>
<keyword evidence="3 6" id="KW-0012">Acyltransferase</keyword>
<feature type="binding site" evidence="5">
    <location>
        <position position="455"/>
    </location>
    <ligand>
        <name>(R)-carnitine</name>
        <dbReference type="ChEBI" id="CHEBI:16347"/>
    </ligand>
</feature>
<dbReference type="GO" id="GO:0019254">
    <property type="term" value="P:carnitine metabolic process, CoA-linked"/>
    <property type="evidence" value="ECO:0007669"/>
    <property type="project" value="TreeGrafter"/>
</dbReference>
<dbReference type="Proteomes" id="UP000549394">
    <property type="component" value="Unassembled WGS sequence"/>
</dbReference>
<keyword evidence="2 6" id="KW-0808">Transferase</keyword>
<dbReference type="InterPro" id="IPR039551">
    <property type="entry name" value="Cho/carn_acyl_trans"/>
</dbReference>
<feature type="binding site" evidence="5">
    <location>
        <position position="459"/>
    </location>
    <ligand>
        <name>CoA</name>
        <dbReference type="ChEBI" id="CHEBI:57287"/>
    </ligand>
</feature>
<dbReference type="PANTHER" id="PTHR22589:SF103">
    <property type="entry name" value="CARNITINE O-ACETYL-TRANSFERASE, ISOFORM A-RELATED"/>
    <property type="match status" value="1"/>
</dbReference>
<dbReference type="SUPFAM" id="SSF52777">
    <property type="entry name" value="CoA-dependent acyltransferases"/>
    <property type="match status" value="2"/>
</dbReference>
<dbReference type="InterPro" id="IPR000542">
    <property type="entry name" value="Carn_acyl_trans"/>
</dbReference>
<dbReference type="GO" id="GO:0004092">
    <property type="term" value="F:carnitine O-acetyltransferase activity"/>
    <property type="evidence" value="ECO:0007669"/>
    <property type="project" value="TreeGrafter"/>
</dbReference>
<proteinExistence type="inferred from homology"/>
<dbReference type="EMBL" id="CAJFCJ010000004">
    <property type="protein sequence ID" value="CAD5113815.1"/>
    <property type="molecule type" value="Genomic_DNA"/>
</dbReference>
<reference evidence="8 9" key="1">
    <citation type="submission" date="2020-08" db="EMBL/GenBank/DDBJ databases">
        <authorList>
            <person name="Hejnol A."/>
        </authorList>
    </citation>
    <scope>NUCLEOTIDE SEQUENCE [LARGE SCALE GENOMIC DNA]</scope>
</reference>
<keyword evidence="9" id="KW-1185">Reference proteome</keyword>
<dbReference type="InterPro" id="IPR042231">
    <property type="entry name" value="Cho/carn_acyl_trans_2"/>
</dbReference>
<sequence>MWKRIATLGRKTSLELRLCSKAIQFRQPLGRVFLHQESIPRLPVPPLDQTLSRFLDTCRPLLSANELNEVEKLAKEFGKSGTELQKLLETRAQEELNWLEEWWLHTAYLDYRLPVVVHSSPGILCPRQKFNSRDDQLDYTARLISGVLDYKKVVDNQNVPIEAMGNNPLCMYQYYQILSACRIPGKKRDSFAVYPPTEKDPPRHIIIICNNAFFKLDVYDKDDNPLTTNQLCEQLRKIFKKSFSVKSPGVGILTSENRNTWGLYYDKLKNLDPENEKNLKLIEKSIATVCFDKAIPFDGRDEFSVGINQMNHGCGSKNNSANRWFDKTLQFIVSEDGQVGLTYEHSSAEGPPIVSILDHALIHARSNKTAPDGSIDGLPEPEVLNFNVNEEIQHGIEEAGKNIDTLISDLSLVGYVFKDFGKEAIKKLKVSPDAFIQVGFQLAYNKIYGRSCATYESASLRKYRHGRTDTIRSCTNASHEFAQAMISSKFSEDVETKRKLLLNAINAHRQYTQWAVGGGGVDRHLLGLKLIAKEHGKNIPDLLMEPSVAETSHWKLSTSQVASKTGCLLGFGPVVPDGYGLCYNPQSNSINFSISSWKTSPETESQRMAESIGSALVECYQLLSSGNVQAKL</sequence>
<protein>
    <submittedName>
        <fullName evidence="8">DgyrCDS2979</fullName>
    </submittedName>
</protein>
<evidence type="ECO:0000313" key="8">
    <source>
        <dbReference type="EMBL" id="CAD5113815.1"/>
    </source>
</evidence>
<evidence type="ECO:0000256" key="2">
    <source>
        <dbReference type="ARBA" id="ARBA00022679"/>
    </source>
</evidence>
<evidence type="ECO:0000259" key="7">
    <source>
        <dbReference type="Pfam" id="PF00755"/>
    </source>
</evidence>
<dbReference type="PANTHER" id="PTHR22589">
    <property type="entry name" value="CARNITINE O-ACYLTRANSFERASE"/>
    <property type="match status" value="1"/>
</dbReference>
<feature type="binding site" evidence="5">
    <location>
        <position position="509"/>
    </location>
    <ligand>
        <name>CoA</name>
        <dbReference type="ChEBI" id="CHEBI:57287"/>
    </ligand>
</feature>
<comment type="caution">
    <text evidence="8">The sequence shown here is derived from an EMBL/GenBank/DDBJ whole genome shotgun (WGS) entry which is preliminary data.</text>
</comment>
<feature type="active site" description="Proton acceptor" evidence="4">
    <location>
        <position position="345"/>
    </location>
</feature>
<dbReference type="InterPro" id="IPR023213">
    <property type="entry name" value="CAT-like_dom_sf"/>
</dbReference>
<dbReference type="Gene3D" id="3.30.559.10">
    <property type="entry name" value="Chloramphenicol acetyltransferase-like domain"/>
    <property type="match status" value="1"/>
</dbReference>
<feature type="binding site" evidence="5">
    <location>
        <position position="457"/>
    </location>
    <ligand>
        <name>(R)-carnitine</name>
        <dbReference type="ChEBI" id="CHEBI:16347"/>
    </ligand>
</feature>
<evidence type="ECO:0000256" key="3">
    <source>
        <dbReference type="ARBA" id="ARBA00023315"/>
    </source>
</evidence>
<dbReference type="AlphaFoldDB" id="A0A7I8VBU1"/>
<evidence type="ECO:0000313" key="9">
    <source>
        <dbReference type="Proteomes" id="UP000549394"/>
    </source>
</evidence>
<comment type="similarity">
    <text evidence="1 6">Belongs to the carnitine/choline acetyltransferase family.</text>
</comment>
<gene>
    <name evidence="8" type="ORF">DGYR_LOCUS2747</name>
</gene>
<evidence type="ECO:0000256" key="5">
    <source>
        <dbReference type="PIRSR" id="PIRSR600542-2"/>
    </source>
</evidence>
<feature type="binding site" evidence="5">
    <location>
        <position position="422"/>
    </location>
    <ligand>
        <name>CoA</name>
        <dbReference type="ChEBI" id="CHEBI:57287"/>
    </ligand>
</feature>
<dbReference type="GO" id="GO:0005777">
    <property type="term" value="C:peroxisome"/>
    <property type="evidence" value="ECO:0007669"/>
    <property type="project" value="TreeGrafter"/>
</dbReference>
<evidence type="ECO:0000256" key="6">
    <source>
        <dbReference type="RuleBase" id="RU003801"/>
    </source>
</evidence>